<organism evidence="1 2">
    <name type="scientific">Candidatus Merdibacter merdavium</name>
    <dbReference type="NCBI Taxonomy" id="2838692"/>
    <lineage>
        <taxon>Bacteria</taxon>
        <taxon>Bacillati</taxon>
        <taxon>Bacillota</taxon>
        <taxon>Erysipelotrichia</taxon>
        <taxon>Erysipelotrichales</taxon>
        <taxon>Erysipelotrichaceae</taxon>
        <taxon>Merdibacter</taxon>
    </lineage>
</organism>
<protein>
    <submittedName>
        <fullName evidence="1">Uncharacterized protein</fullName>
    </submittedName>
</protein>
<evidence type="ECO:0000313" key="2">
    <source>
        <dbReference type="Proteomes" id="UP000823896"/>
    </source>
</evidence>
<evidence type="ECO:0000313" key="1">
    <source>
        <dbReference type="EMBL" id="HJC35835.1"/>
    </source>
</evidence>
<dbReference type="AlphaFoldDB" id="A0A9D2SVY0"/>
<dbReference type="Proteomes" id="UP000823896">
    <property type="component" value="Unassembled WGS sequence"/>
</dbReference>
<gene>
    <name evidence="1" type="ORF">H9702_01740</name>
</gene>
<reference evidence="1" key="1">
    <citation type="journal article" date="2021" name="PeerJ">
        <title>Extensive microbial diversity within the chicken gut microbiome revealed by metagenomics and culture.</title>
        <authorList>
            <person name="Gilroy R."/>
            <person name="Ravi A."/>
            <person name="Getino M."/>
            <person name="Pursley I."/>
            <person name="Horton D.L."/>
            <person name="Alikhan N.F."/>
            <person name="Baker D."/>
            <person name="Gharbi K."/>
            <person name="Hall N."/>
            <person name="Watson M."/>
            <person name="Adriaenssens E.M."/>
            <person name="Foster-Nyarko E."/>
            <person name="Jarju S."/>
            <person name="Secka A."/>
            <person name="Antonio M."/>
            <person name="Oren A."/>
            <person name="Chaudhuri R.R."/>
            <person name="La Ragione R."/>
            <person name="Hildebrand F."/>
            <person name="Pallen M.J."/>
        </authorList>
    </citation>
    <scope>NUCLEOTIDE SEQUENCE</scope>
    <source>
        <strain evidence="1">CHK187-11901</strain>
    </source>
</reference>
<proteinExistence type="predicted"/>
<dbReference type="EMBL" id="DWWM01000007">
    <property type="protein sequence ID" value="HJC35835.1"/>
    <property type="molecule type" value="Genomic_DNA"/>
</dbReference>
<comment type="caution">
    <text evidence="1">The sequence shown here is derived from an EMBL/GenBank/DDBJ whole genome shotgun (WGS) entry which is preliminary data.</text>
</comment>
<accession>A0A9D2SVY0</accession>
<sequence length="144" mass="16636">MLLYYIDDSFFQPSAFARRMRMRLEACMDRDQPQLLIVSGRRNCDAPLRELSARRNIAVLNAPGVFDYAGVRGILRCDSLLLEPVGSMHCFSGSFVRAETLHGRSERVYLEFFQDPQIDAFLRLCEQLENAISETLSVKDRFRH</sequence>
<reference evidence="1" key="2">
    <citation type="submission" date="2021-04" db="EMBL/GenBank/DDBJ databases">
        <authorList>
            <person name="Gilroy R."/>
        </authorList>
    </citation>
    <scope>NUCLEOTIDE SEQUENCE</scope>
    <source>
        <strain evidence="1">CHK187-11901</strain>
    </source>
</reference>
<name>A0A9D2SVY0_9FIRM</name>